<dbReference type="PANTHER" id="PTHR33710">
    <property type="entry name" value="BNAC02G09200D PROTEIN"/>
    <property type="match status" value="1"/>
</dbReference>
<keyword evidence="2" id="KW-1185">Reference proteome</keyword>
<reference evidence="1" key="1">
    <citation type="submission" date="2023-03" db="EMBL/GenBank/DDBJ databases">
        <title>Chromosome-scale reference genome and RAD-based genetic map of yellow starthistle (Centaurea solstitialis) reveal putative structural variation and QTLs associated with invader traits.</title>
        <authorList>
            <person name="Reatini B."/>
            <person name="Cang F.A."/>
            <person name="Jiang Q."/>
            <person name="Mckibben M.T.W."/>
            <person name="Barker M.S."/>
            <person name="Rieseberg L.H."/>
            <person name="Dlugosch K.M."/>
        </authorList>
    </citation>
    <scope>NUCLEOTIDE SEQUENCE</scope>
    <source>
        <strain evidence="1">CAN-66</strain>
        <tissue evidence="1">Leaf</tissue>
    </source>
</reference>
<protein>
    <submittedName>
        <fullName evidence="1">Uncharacterized protein</fullName>
    </submittedName>
</protein>
<dbReference type="InterPro" id="IPR036691">
    <property type="entry name" value="Endo/exonu/phosph_ase_sf"/>
</dbReference>
<evidence type="ECO:0000313" key="1">
    <source>
        <dbReference type="EMBL" id="KAJ9567577.1"/>
    </source>
</evidence>
<name>A0AA38WNW7_9ASTR</name>
<gene>
    <name evidence="1" type="ORF">OSB04_003543</name>
</gene>
<dbReference type="Proteomes" id="UP001172457">
    <property type="component" value="Chromosome 1"/>
</dbReference>
<dbReference type="PANTHER" id="PTHR33710:SF64">
    <property type="entry name" value="ENDONUCLEASE_EXONUCLEASE_PHOSPHATASE DOMAIN-CONTAINING PROTEIN"/>
    <property type="match status" value="1"/>
</dbReference>
<comment type="caution">
    <text evidence="1">The sequence shown here is derived from an EMBL/GenBank/DDBJ whole genome shotgun (WGS) entry which is preliminary data.</text>
</comment>
<organism evidence="1 2">
    <name type="scientific">Centaurea solstitialis</name>
    <name type="common">yellow star-thistle</name>
    <dbReference type="NCBI Taxonomy" id="347529"/>
    <lineage>
        <taxon>Eukaryota</taxon>
        <taxon>Viridiplantae</taxon>
        <taxon>Streptophyta</taxon>
        <taxon>Embryophyta</taxon>
        <taxon>Tracheophyta</taxon>
        <taxon>Spermatophyta</taxon>
        <taxon>Magnoliopsida</taxon>
        <taxon>eudicotyledons</taxon>
        <taxon>Gunneridae</taxon>
        <taxon>Pentapetalae</taxon>
        <taxon>asterids</taxon>
        <taxon>campanulids</taxon>
        <taxon>Asterales</taxon>
        <taxon>Asteraceae</taxon>
        <taxon>Carduoideae</taxon>
        <taxon>Cardueae</taxon>
        <taxon>Centaureinae</taxon>
        <taxon>Centaurea</taxon>
    </lineage>
</organism>
<accession>A0AA38WNW7</accession>
<dbReference type="Gene3D" id="3.60.10.10">
    <property type="entry name" value="Endonuclease/exonuclease/phosphatase"/>
    <property type="match status" value="1"/>
</dbReference>
<dbReference type="EMBL" id="JARYMX010000001">
    <property type="protein sequence ID" value="KAJ9567577.1"/>
    <property type="molecule type" value="Genomic_DNA"/>
</dbReference>
<proteinExistence type="predicted"/>
<evidence type="ECO:0000313" key="2">
    <source>
        <dbReference type="Proteomes" id="UP001172457"/>
    </source>
</evidence>
<sequence>MNILSLNSRGVASELKQHWIKGLCREHKFQLLETFTADSDQDLIKALGAYSFEFEFVKVWGRSLGILYVWDLACFYGVTGPSLTSLAVLLMFMRTRISEEKKRLRENIISIISSRPDYKWVVFGDFNEVRSCEERKGKIFSFSGAALFNGFINEAGLIEVKCGGKRFSRVSSDGSKLRLLDRLFVSSNFLSRRPNPSAVILPRRYSDHSPLLFKASVVDFVPSYFKCFNSWLKDPLLFNIKNTWMHQSGRRFNSHILAFFSKLQSVKCKIKMWRHESRSHLLGKESELKLLLEALESNAESSSQEWLVNLKKLEKQKILDLKQKSRIKWAIDGDENSRFYHGIINHNRRINFIHCLYMNGSWVVDLLEIKSVAFNYFSNKFASSGSRRPRFFNNGFSKLSPDQSC</sequence>
<dbReference type="SUPFAM" id="SSF56219">
    <property type="entry name" value="DNase I-like"/>
    <property type="match status" value="1"/>
</dbReference>
<dbReference type="AlphaFoldDB" id="A0AA38WNW7"/>